<keyword evidence="2" id="KW-1185">Reference proteome</keyword>
<organism evidence="1 2">
    <name type="scientific">Spiromyces aspiralis</name>
    <dbReference type="NCBI Taxonomy" id="68401"/>
    <lineage>
        <taxon>Eukaryota</taxon>
        <taxon>Fungi</taxon>
        <taxon>Fungi incertae sedis</taxon>
        <taxon>Zoopagomycota</taxon>
        <taxon>Kickxellomycotina</taxon>
        <taxon>Kickxellomycetes</taxon>
        <taxon>Kickxellales</taxon>
        <taxon>Kickxellaceae</taxon>
        <taxon>Spiromyces</taxon>
    </lineage>
</organism>
<reference evidence="1" key="1">
    <citation type="submission" date="2022-06" db="EMBL/GenBank/DDBJ databases">
        <title>Phylogenomic reconstructions and comparative analyses of Kickxellomycotina fungi.</title>
        <authorList>
            <person name="Reynolds N.K."/>
            <person name="Stajich J.E."/>
            <person name="Barry K."/>
            <person name="Grigoriev I.V."/>
            <person name="Crous P."/>
            <person name="Smith M.E."/>
        </authorList>
    </citation>
    <scope>NUCLEOTIDE SEQUENCE</scope>
    <source>
        <strain evidence="1">RSA 2271</strain>
    </source>
</reference>
<sequence length="150" mass="17073">YWNVYKGAGKYKYVMKNRAMGTNPFPKFPKLVKEELSRHLHNTLFVDSVVYKFVDAKDIEAVAGEHITDHIIGNSLYRQATGIPQGSILSPILCNMYYSQMENERLGHLLNDDETLLIRLVDDFLFISLDKAKALDFLNVMSGSGNLDKL</sequence>
<keyword evidence="1" id="KW-0808">Transferase</keyword>
<evidence type="ECO:0000313" key="2">
    <source>
        <dbReference type="Proteomes" id="UP001145114"/>
    </source>
</evidence>
<accession>A0ACC1HBE7</accession>
<keyword evidence="1" id="KW-0695">RNA-directed DNA polymerase</keyword>
<dbReference type="EMBL" id="JAMZIH010007992">
    <property type="protein sequence ID" value="KAJ1672685.1"/>
    <property type="molecule type" value="Genomic_DNA"/>
</dbReference>
<keyword evidence="1" id="KW-0548">Nucleotidyltransferase</keyword>
<proteinExistence type="predicted"/>
<name>A0ACC1HBE7_9FUNG</name>
<dbReference type="Proteomes" id="UP001145114">
    <property type="component" value="Unassembled WGS sequence"/>
</dbReference>
<comment type="caution">
    <text evidence="1">The sequence shown here is derived from an EMBL/GenBank/DDBJ whole genome shotgun (WGS) entry which is preliminary data.</text>
</comment>
<feature type="non-terminal residue" evidence="1">
    <location>
        <position position="1"/>
    </location>
</feature>
<protein>
    <submittedName>
        <fullName evidence="1">Telomerase reverse transcriptase</fullName>
        <ecNumber evidence="1">2.7.7.49</ecNumber>
    </submittedName>
</protein>
<dbReference type="EC" id="2.7.7.49" evidence="1"/>
<gene>
    <name evidence="1" type="primary">EST2_2</name>
    <name evidence="1" type="ORF">EV182_006702</name>
</gene>
<evidence type="ECO:0000313" key="1">
    <source>
        <dbReference type="EMBL" id="KAJ1672685.1"/>
    </source>
</evidence>